<evidence type="ECO:0000313" key="2">
    <source>
        <dbReference type="Proteomes" id="UP000199577"/>
    </source>
</evidence>
<gene>
    <name evidence="1" type="ORF">SAMN05421747_12315</name>
</gene>
<name>A0A1I1LQ61_9SPHI</name>
<evidence type="ECO:0000313" key="1">
    <source>
        <dbReference type="EMBL" id="SFC75159.1"/>
    </source>
</evidence>
<organism evidence="1 2">
    <name type="scientific">Parapedobacter composti</name>
    <dbReference type="NCBI Taxonomy" id="623281"/>
    <lineage>
        <taxon>Bacteria</taxon>
        <taxon>Pseudomonadati</taxon>
        <taxon>Bacteroidota</taxon>
        <taxon>Sphingobacteriia</taxon>
        <taxon>Sphingobacteriales</taxon>
        <taxon>Sphingobacteriaceae</taxon>
        <taxon>Parapedobacter</taxon>
    </lineage>
</organism>
<keyword evidence="2" id="KW-1185">Reference proteome</keyword>
<sequence length="66" mass="8025">MLVPDQHGDTIRKYFRHTFYSFPTPRAYRHHANYTTKLKEPYLQMSMFYAKSLAVNLSYAMKKYRN</sequence>
<protein>
    <submittedName>
        <fullName evidence="1">Uncharacterized protein</fullName>
    </submittedName>
</protein>
<dbReference type="RefSeq" id="WP_090974940.1">
    <property type="nucleotide sequence ID" value="NZ_FOLL01000023.1"/>
</dbReference>
<dbReference type="STRING" id="623281.SAMN05421747_12315"/>
<accession>A0A1I1LQ61</accession>
<dbReference type="EMBL" id="FOLL01000023">
    <property type="protein sequence ID" value="SFC75159.1"/>
    <property type="molecule type" value="Genomic_DNA"/>
</dbReference>
<proteinExistence type="predicted"/>
<dbReference type="AlphaFoldDB" id="A0A1I1LQ61"/>
<dbReference type="Proteomes" id="UP000199577">
    <property type="component" value="Unassembled WGS sequence"/>
</dbReference>
<reference evidence="1 2" key="1">
    <citation type="submission" date="2016-10" db="EMBL/GenBank/DDBJ databases">
        <authorList>
            <person name="de Groot N.N."/>
        </authorList>
    </citation>
    <scope>NUCLEOTIDE SEQUENCE [LARGE SCALE GENOMIC DNA]</scope>
    <source>
        <strain evidence="1 2">DSM 22900</strain>
    </source>
</reference>